<feature type="region of interest" description="Disordered" evidence="1">
    <location>
        <begin position="32"/>
        <end position="56"/>
    </location>
</feature>
<dbReference type="InterPro" id="IPR018910">
    <property type="entry name" value="LpqB_C"/>
</dbReference>
<evidence type="ECO:0000256" key="1">
    <source>
        <dbReference type="SAM" id="MobiDB-lite"/>
    </source>
</evidence>
<evidence type="ECO:0000313" key="4">
    <source>
        <dbReference type="Proteomes" id="UP001500822"/>
    </source>
</evidence>
<organism evidence="3 4">
    <name type="scientific">Gordonia alkaliphila</name>
    <dbReference type="NCBI Taxonomy" id="1053547"/>
    <lineage>
        <taxon>Bacteria</taxon>
        <taxon>Bacillati</taxon>
        <taxon>Actinomycetota</taxon>
        <taxon>Actinomycetes</taxon>
        <taxon>Mycobacteriales</taxon>
        <taxon>Gordoniaceae</taxon>
        <taxon>Gordonia</taxon>
    </lineage>
</organism>
<dbReference type="Pfam" id="PF25976">
    <property type="entry name" value="LpqB_N"/>
    <property type="match status" value="1"/>
</dbReference>
<feature type="domain" description="GerMN" evidence="2">
    <location>
        <begin position="203"/>
        <end position="291"/>
    </location>
</feature>
<proteinExistence type="predicted"/>
<dbReference type="InterPro" id="IPR019606">
    <property type="entry name" value="GerMN"/>
</dbReference>
<dbReference type="EMBL" id="BAABIE010000012">
    <property type="protein sequence ID" value="GAA4753275.1"/>
    <property type="molecule type" value="Genomic_DNA"/>
</dbReference>
<dbReference type="SUPFAM" id="SSF82171">
    <property type="entry name" value="DPP6 N-terminal domain-like"/>
    <property type="match status" value="1"/>
</dbReference>
<keyword evidence="3" id="KW-0449">Lipoprotein</keyword>
<dbReference type="SMART" id="SM00909">
    <property type="entry name" value="Germane"/>
    <property type="match status" value="1"/>
</dbReference>
<dbReference type="Pfam" id="PF10646">
    <property type="entry name" value="Germane"/>
    <property type="match status" value="1"/>
</dbReference>
<evidence type="ECO:0000313" key="3">
    <source>
        <dbReference type="EMBL" id="GAA4753275.1"/>
    </source>
</evidence>
<dbReference type="Pfam" id="PF10647">
    <property type="entry name" value="Gmad1"/>
    <property type="match status" value="1"/>
</dbReference>
<protein>
    <submittedName>
        <fullName evidence="3">MtrAB system accessory lipoprotein LpqB</fullName>
    </submittedName>
</protein>
<dbReference type="RefSeq" id="WP_345313810.1">
    <property type="nucleotide sequence ID" value="NZ_BAABIE010000012.1"/>
</dbReference>
<dbReference type="InterPro" id="IPR059026">
    <property type="entry name" value="LpqB_N"/>
</dbReference>
<dbReference type="PROSITE" id="PS51257">
    <property type="entry name" value="PROKAR_LIPOPROTEIN"/>
    <property type="match status" value="1"/>
</dbReference>
<gene>
    <name evidence="3" type="primary">lpqB</name>
    <name evidence="3" type="ORF">GCM10023217_25740</name>
</gene>
<keyword evidence="4" id="KW-1185">Reference proteome</keyword>
<reference evidence="4" key="1">
    <citation type="journal article" date="2019" name="Int. J. Syst. Evol. Microbiol.">
        <title>The Global Catalogue of Microorganisms (GCM) 10K type strain sequencing project: providing services to taxonomists for standard genome sequencing and annotation.</title>
        <authorList>
            <consortium name="The Broad Institute Genomics Platform"/>
            <consortium name="The Broad Institute Genome Sequencing Center for Infectious Disease"/>
            <person name="Wu L."/>
            <person name="Ma J."/>
        </authorList>
    </citation>
    <scope>NUCLEOTIDE SEQUENCE [LARGE SCALE GENOMIC DNA]</scope>
    <source>
        <strain evidence="4">JCM 18077</strain>
    </source>
</reference>
<dbReference type="Proteomes" id="UP001500822">
    <property type="component" value="Unassembled WGS sequence"/>
</dbReference>
<evidence type="ECO:0000259" key="2">
    <source>
        <dbReference type="SMART" id="SM00909"/>
    </source>
</evidence>
<accession>A0ABP8ZCU2</accession>
<sequence>MTARLPRLAASWMLVLALVVTVTGCVAIPDSSSPQPVEGFTRSLPTNLVPTPRRSDDPETLVRNFFKAMAEPAVGHRAARRFLTPGASDRWDDQGPMTILKETRVVVDERSESAVRLRVLGEKTGTLSDIGRLTQASGDMVIPLTLSKENGAWRVSGDPPAGTITDSAQFDATYRLAELYYPDRTATRLVGDPRWLYGLTVDPTALLNRLLAGPAPDLTGAVATGAEKDLELRGPVVVEGDRVVVNLGGSVDPDARLRTVLAAQLIWTLEAAGIRGTYLISADGVPLIAERSDGWRTADVEAFDPDPGTGDQPLHVLSGGLFRVTPSGSVPVAGPLGNATDLRAAAISAKRTRVAAVADRGGRQVLLQGPYGGEVTEVLTAAEITSPSFGALTDTGYALVDGRPVQWSVGDGAAARVVPLDFGEVTAVAPGRITAFRVSPDGVRVALLVDGRVLFAALSVSDRGAPSLTGVSPASTGISTPVVSIAWGGATTVYLSRTGTETPVLRSRVSGLPPLPLVSGNLKPPVGAVAATRSTVYVADLRSVMELGTAPGSADQYWTSAGQTPARAIPVVQAG</sequence>
<comment type="caution">
    <text evidence="3">The sequence shown here is derived from an EMBL/GenBank/DDBJ whole genome shotgun (WGS) entry which is preliminary data.</text>
</comment>
<name>A0ABP8ZCU2_9ACTN</name>